<dbReference type="PANTHER" id="PTHR47529">
    <property type="entry name" value="PEPTIDYL-PROLYL CIS-TRANS ISOMERASE D"/>
    <property type="match status" value="1"/>
</dbReference>
<evidence type="ECO:0000313" key="15">
    <source>
        <dbReference type="EMBL" id="TET63278.1"/>
    </source>
</evidence>
<dbReference type="InterPro" id="IPR052029">
    <property type="entry name" value="PpiD_chaperone"/>
</dbReference>
<organism evidence="15 16">
    <name type="scientific">Aerophobetes bacterium</name>
    <dbReference type="NCBI Taxonomy" id="2030807"/>
    <lineage>
        <taxon>Bacteria</taxon>
        <taxon>Candidatus Aerophobota</taxon>
    </lineage>
</organism>
<evidence type="ECO:0000256" key="1">
    <source>
        <dbReference type="ARBA" id="ARBA00004382"/>
    </source>
</evidence>
<proteinExistence type="inferred from homology"/>
<feature type="domain" description="PpiC" evidence="14">
    <location>
        <begin position="381"/>
        <end position="470"/>
    </location>
</feature>
<feature type="region of interest" description="Disordered" evidence="13">
    <location>
        <begin position="402"/>
        <end position="422"/>
    </location>
</feature>
<dbReference type="AlphaFoldDB" id="A0A523W8E1"/>
<keyword evidence="4" id="KW-0812">Transmembrane</keyword>
<evidence type="ECO:0000256" key="8">
    <source>
        <dbReference type="ARBA" id="ARBA00038408"/>
    </source>
</evidence>
<evidence type="ECO:0000259" key="14">
    <source>
        <dbReference type="PROSITE" id="PS50198"/>
    </source>
</evidence>
<dbReference type="Pfam" id="PF13616">
    <property type="entry name" value="Rotamase_3"/>
    <property type="match status" value="1"/>
</dbReference>
<dbReference type="Proteomes" id="UP000319130">
    <property type="component" value="Unassembled WGS sequence"/>
</dbReference>
<evidence type="ECO:0000256" key="13">
    <source>
        <dbReference type="SAM" id="MobiDB-lite"/>
    </source>
</evidence>
<keyword evidence="11" id="KW-0697">Rotamase</keyword>
<dbReference type="Pfam" id="PF13624">
    <property type="entry name" value="SurA_N_3"/>
    <property type="match status" value="1"/>
</dbReference>
<feature type="domain" description="PpiC" evidence="14">
    <location>
        <begin position="481"/>
        <end position="579"/>
    </location>
</feature>
<keyword evidence="6" id="KW-0472">Membrane</keyword>
<feature type="compositionally biased region" description="Basic and acidic residues" evidence="13">
    <location>
        <begin position="402"/>
        <end position="419"/>
    </location>
</feature>
<sequence length="630" mass="73581">MLFHRMRKSMRPMMWAILIAFAASIPLMYGRSVLQRRGEKPLMEVNGEPISYASFAQSFQSTYERYYQLSEGRVSPEMERYLRYQVLSQLLNYELLWQEAKKANIEVSDEEIVSQIRKIMETYPSREAFMRTLEFRKIPYPEFKRSVAKQLTMNELIQRIRDGVGVTEEEVRSYWMMENEKIEAEYILIKRENYQKEVKVTQEDTKDYFRTHTEEFRAPERVKLNYVGVAPEDFEDGVKIPPSTIKDYYQDNLTQYQIPERRRASHILIEFSPEATEEEKEKAREEIENIQSKLQDGVDFATLAREYSQDSTSAEKDGDLGFFSYQQMVPSFSEAVFNLREPGEVTEIIESPFGYHLAKLTDIESAHTRTFEEVSDQIEVILVKEKADALAQEEAQRVKSELEEGRTSFQEYGKEHPERAGSSPYFAVDETVEEVGWAPEFNQTAFSLKKDEISRLIRTSTGYYVLGLEEKKPSYIPDFAEAQEVVREALIAERAKELAEQKAELVKSEAEKGMSFSSLAQEHNLEYERLEYFNRKGRIQEIYGQDREKFIDLTFSLPVGKIGEVLALPGGYYLIGVTGRNLPWEEFTKQKGQFRQNLLSQKRNIFFEEWLGKIKEKAKIVDNSNLFFSP</sequence>
<evidence type="ECO:0000256" key="11">
    <source>
        <dbReference type="PROSITE-ProRule" id="PRU00278"/>
    </source>
</evidence>
<dbReference type="Gene3D" id="1.10.4030.10">
    <property type="entry name" value="Porin chaperone SurA, peptide-binding domain"/>
    <property type="match status" value="1"/>
</dbReference>
<protein>
    <recommendedName>
        <fullName evidence="9">Periplasmic chaperone PpiD</fullName>
    </recommendedName>
    <alternativeName>
        <fullName evidence="10">Periplasmic folding chaperone</fullName>
    </alternativeName>
</protein>
<name>A0A523W8E1_UNCAE</name>
<evidence type="ECO:0000256" key="2">
    <source>
        <dbReference type="ARBA" id="ARBA00022475"/>
    </source>
</evidence>
<comment type="subcellular location">
    <subcellularLocation>
        <location evidence="1">Cell inner membrane</location>
        <topology evidence="1">Single-pass type II membrane protein</topology>
        <orientation evidence="1">Periplasmic side</orientation>
    </subcellularLocation>
</comment>
<dbReference type="PROSITE" id="PS50198">
    <property type="entry name" value="PPIC_PPIASE_2"/>
    <property type="match status" value="3"/>
</dbReference>
<feature type="domain" description="PpiC" evidence="14">
    <location>
        <begin position="259"/>
        <end position="362"/>
    </location>
</feature>
<keyword evidence="7" id="KW-0143">Chaperone</keyword>
<gene>
    <name evidence="15" type="ORF">E3J48_02720</name>
</gene>
<dbReference type="InterPro" id="IPR046357">
    <property type="entry name" value="PPIase_dom_sf"/>
</dbReference>
<dbReference type="InterPro" id="IPR000297">
    <property type="entry name" value="PPIase_PpiC"/>
</dbReference>
<dbReference type="GO" id="GO:0005886">
    <property type="term" value="C:plasma membrane"/>
    <property type="evidence" value="ECO:0007669"/>
    <property type="project" value="UniProtKB-SubCell"/>
</dbReference>
<keyword evidence="3" id="KW-0997">Cell inner membrane</keyword>
<accession>A0A523W8E1</accession>
<evidence type="ECO:0000256" key="9">
    <source>
        <dbReference type="ARBA" id="ARBA00040743"/>
    </source>
</evidence>
<evidence type="ECO:0000256" key="5">
    <source>
        <dbReference type="ARBA" id="ARBA00022989"/>
    </source>
</evidence>
<reference evidence="15 16" key="1">
    <citation type="submission" date="2019-03" db="EMBL/GenBank/DDBJ databases">
        <title>Metabolic potential of uncultured bacteria and archaea associated with petroleum seepage in deep-sea sediments.</title>
        <authorList>
            <person name="Dong X."/>
            <person name="Hubert C."/>
        </authorList>
    </citation>
    <scope>NUCLEOTIDE SEQUENCE [LARGE SCALE GENOMIC DNA]</scope>
    <source>
        <strain evidence="15">E29_bin52</strain>
    </source>
</reference>
<evidence type="ECO:0000313" key="16">
    <source>
        <dbReference type="Proteomes" id="UP000319130"/>
    </source>
</evidence>
<evidence type="ECO:0000256" key="3">
    <source>
        <dbReference type="ARBA" id="ARBA00022519"/>
    </source>
</evidence>
<dbReference type="GO" id="GO:0003755">
    <property type="term" value="F:peptidyl-prolyl cis-trans isomerase activity"/>
    <property type="evidence" value="ECO:0007669"/>
    <property type="project" value="UniProtKB-KW"/>
</dbReference>
<keyword evidence="11" id="KW-0413">Isomerase</keyword>
<evidence type="ECO:0000256" key="12">
    <source>
        <dbReference type="SAM" id="Coils"/>
    </source>
</evidence>
<dbReference type="InterPro" id="IPR027304">
    <property type="entry name" value="Trigger_fact/SurA_dom_sf"/>
</dbReference>
<dbReference type="Gene3D" id="3.10.50.40">
    <property type="match status" value="3"/>
</dbReference>
<dbReference type="Pfam" id="PF13145">
    <property type="entry name" value="Rotamase_2"/>
    <property type="match status" value="1"/>
</dbReference>
<comment type="similarity">
    <text evidence="8">Belongs to the PpiD chaperone family.</text>
</comment>
<keyword evidence="2" id="KW-1003">Cell membrane</keyword>
<evidence type="ECO:0000256" key="4">
    <source>
        <dbReference type="ARBA" id="ARBA00022692"/>
    </source>
</evidence>
<evidence type="ECO:0000256" key="7">
    <source>
        <dbReference type="ARBA" id="ARBA00023186"/>
    </source>
</evidence>
<evidence type="ECO:0000256" key="10">
    <source>
        <dbReference type="ARBA" id="ARBA00042775"/>
    </source>
</evidence>
<dbReference type="PANTHER" id="PTHR47529:SF1">
    <property type="entry name" value="PERIPLASMIC CHAPERONE PPID"/>
    <property type="match status" value="1"/>
</dbReference>
<dbReference type="SUPFAM" id="SSF109998">
    <property type="entry name" value="Triger factor/SurA peptide-binding domain-like"/>
    <property type="match status" value="1"/>
</dbReference>
<keyword evidence="12" id="KW-0175">Coiled coil</keyword>
<comment type="caution">
    <text evidence="15">The sequence shown here is derived from an EMBL/GenBank/DDBJ whole genome shotgun (WGS) entry which is preliminary data.</text>
</comment>
<keyword evidence="5" id="KW-1133">Transmembrane helix</keyword>
<feature type="coiled-coil region" evidence="12">
    <location>
        <begin position="482"/>
        <end position="511"/>
    </location>
</feature>
<dbReference type="EMBL" id="SOIZ01000113">
    <property type="protein sequence ID" value="TET63278.1"/>
    <property type="molecule type" value="Genomic_DNA"/>
</dbReference>
<dbReference type="SUPFAM" id="SSF54534">
    <property type="entry name" value="FKBP-like"/>
    <property type="match status" value="2"/>
</dbReference>
<evidence type="ECO:0000256" key="6">
    <source>
        <dbReference type="ARBA" id="ARBA00023136"/>
    </source>
</evidence>